<dbReference type="RefSeq" id="WP_181907553.1">
    <property type="nucleotide sequence ID" value="NZ_QRDY01000017.1"/>
</dbReference>
<dbReference type="GO" id="GO:0009421">
    <property type="term" value="C:bacterial-type flagellum filament cap"/>
    <property type="evidence" value="ECO:0007669"/>
    <property type="project" value="InterPro"/>
</dbReference>
<keyword evidence="1" id="KW-0969">Cilium</keyword>
<sequence>MIYSAGLYPVGYYSARTVNNAVPPVTPYMPTPFNQTAFWQPMASGAWLKPPSKSYSQPFEQIAKTAASVIANFLKSVQTVQASAKDILQKNTSALQSREADSSDRSSIWGAAQSGATVKSYQVKVQSLARAQTNIGSDLDKEDLTSIQSGTNRFKLTIGGKSSTITSNISSTDTNEQALTKLRNAINDAKTGVTAVIVSDSNAGTRRLELRSDATGAGSRFEIADEVGDAAAKSGIVSATTTASDAEYSVNGGATQTSGSNMIELEKGKASATLLKPTTDAVEVRIRPDEGQVTKQIGKLVSDYNAMQERLSEAGGYLSPAVKRSFDHSIDSNSFEQIGIVGRNSDGSLRFDATKLSASLELNFERTSKALAGFNGLAQSLEKATARFNDIPASSLLNKQMRDMQQFASYQASMQQVLQIPAKGLLLNGII</sequence>
<proteinExistence type="predicted"/>
<keyword evidence="1" id="KW-0282">Flagellum</keyword>
<keyword evidence="2" id="KW-1185">Reference proteome</keyword>
<dbReference type="AlphaFoldDB" id="A0A3D9I1J2"/>
<dbReference type="GO" id="GO:0071973">
    <property type="term" value="P:bacterial-type flagellum-dependent cell motility"/>
    <property type="evidence" value="ECO:0007669"/>
    <property type="project" value="TreeGrafter"/>
</dbReference>
<evidence type="ECO:0000313" key="1">
    <source>
        <dbReference type="EMBL" id="RED55479.1"/>
    </source>
</evidence>
<dbReference type="PANTHER" id="PTHR30288:SF0">
    <property type="entry name" value="FLAGELLAR HOOK-ASSOCIATED PROTEIN 2"/>
    <property type="match status" value="1"/>
</dbReference>
<accession>A0A3D9I1J2</accession>
<reference evidence="1 2" key="1">
    <citation type="submission" date="2018-07" db="EMBL/GenBank/DDBJ databases">
        <title>Genomic Encyclopedia of Type Strains, Phase III (KMG-III): the genomes of soil and plant-associated and newly described type strains.</title>
        <authorList>
            <person name="Whitman W."/>
        </authorList>
    </citation>
    <scope>NUCLEOTIDE SEQUENCE [LARGE SCALE GENOMIC DNA]</scope>
    <source>
        <strain evidence="1 2">CECT 8236</strain>
    </source>
</reference>
<evidence type="ECO:0000313" key="2">
    <source>
        <dbReference type="Proteomes" id="UP000256869"/>
    </source>
</evidence>
<gene>
    <name evidence="1" type="ORF">DFP95_11713</name>
</gene>
<dbReference type="Proteomes" id="UP000256869">
    <property type="component" value="Unassembled WGS sequence"/>
</dbReference>
<keyword evidence="1" id="KW-0966">Cell projection</keyword>
<dbReference type="EMBL" id="QRDY01000017">
    <property type="protein sequence ID" value="RED55479.1"/>
    <property type="molecule type" value="Genomic_DNA"/>
</dbReference>
<dbReference type="PANTHER" id="PTHR30288">
    <property type="entry name" value="FLAGELLAR CAP/ASSEMBLY PROTEIN FLID"/>
    <property type="match status" value="1"/>
</dbReference>
<protein>
    <submittedName>
        <fullName evidence="1">Flagellar capping protein FliD</fullName>
    </submittedName>
</protein>
<dbReference type="InterPro" id="IPR040026">
    <property type="entry name" value="FliD"/>
</dbReference>
<organism evidence="1 2">
    <name type="scientific">Cohnella lupini</name>
    <dbReference type="NCBI Taxonomy" id="1294267"/>
    <lineage>
        <taxon>Bacteria</taxon>
        <taxon>Bacillati</taxon>
        <taxon>Bacillota</taxon>
        <taxon>Bacilli</taxon>
        <taxon>Bacillales</taxon>
        <taxon>Paenibacillaceae</taxon>
        <taxon>Cohnella</taxon>
    </lineage>
</organism>
<name>A0A3D9I1J2_9BACL</name>
<comment type="caution">
    <text evidence="1">The sequence shown here is derived from an EMBL/GenBank/DDBJ whole genome shotgun (WGS) entry which is preliminary data.</text>
</comment>